<protein>
    <recommendedName>
        <fullName evidence="3">YcxB-like protein domain-containing protein</fullName>
    </recommendedName>
</protein>
<name>A0ABY8XIM2_9PSEU</name>
<evidence type="ECO:0000313" key="2">
    <source>
        <dbReference type="Proteomes" id="UP001227101"/>
    </source>
</evidence>
<accession>A0ABY8XIM2</accession>
<dbReference type="RefSeq" id="WP_285452377.1">
    <property type="nucleotide sequence ID" value="NZ_CP127173.1"/>
</dbReference>
<organism evidence="1 2">
    <name type="scientific">Amycolatopsis nalaikhensis</name>
    <dbReference type="NCBI Taxonomy" id="715472"/>
    <lineage>
        <taxon>Bacteria</taxon>
        <taxon>Bacillati</taxon>
        <taxon>Actinomycetota</taxon>
        <taxon>Actinomycetes</taxon>
        <taxon>Pseudonocardiales</taxon>
        <taxon>Pseudonocardiaceae</taxon>
        <taxon>Amycolatopsis</taxon>
    </lineage>
</organism>
<dbReference type="Proteomes" id="UP001227101">
    <property type="component" value="Chromosome"/>
</dbReference>
<gene>
    <name evidence="1" type="ORF">QP939_42555</name>
</gene>
<sequence length="78" mass="8702">MNDQRQVLVRAETRRVSFSGVDGQDETLSYSGVTLIRVHAGRRSAEIWLPMGDLPSEVDDEALIAALRDAYLWRGGLN</sequence>
<keyword evidence="2" id="KW-1185">Reference proteome</keyword>
<reference evidence="1 2" key="1">
    <citation type="submission" date="2023-06" db="EMBL/GenBank/DDBJ databases">
        <authorList>
            <person name="Oyuntsetseg B."/>
            <person name="Kim S.B."/>
        </authorList>
    </citation>
    <scope>NUCLEOTIDE SEQUENCE [LARGE SCALE GENOMIC DNA]</scope>
    <source>
        <strain evidence="1 2">2-2</strain>
    </source>
</reference>
<evidence type="ECO:0008006" key="3">
    <source>
        <dbReference type="Google" id="ProtNLM"/>
    </source>
</evidence>
<evidence type="ECO:0000313" key="1">
    <source>
        <dbReference type="EMBL" id="WIV55435.1"/>
    </source>
</evidence>
<dbReference type="EMBL" id="CP127173">
    <property type="protein sequence ID" value="WIV55435.1"/>
    <property type="molecule type" value="Genomic_DNA"/>
</dbReference>
<proteinExistence type="predicted"/>